<evidence type="ECO:0000259" key="1">
    <source>
        <dbReference type="Pfam" id="PF13173"/>
    </source>
</evidence>
<sequence>RIYVFIDEVQHYPEISKIVKYLIDHYKVKFFLTGSASYYLKNLFPESLAGRKIIFELYPLDFEEFLIFKKENIEKYREIKNKKIINRLDYEIYDKYYEEFLEWGGFPAVGLAEGRGKKEQMLKDIFSSYYQNEIVSLADYRKNEKIRDLILLLASRAGSQLDLVKLSQELGIARVTVYSYLAFLQATYFIHLISPLSKSIDREVSGAQKVYFCDNGILKIIAKLNIGQIFENSIYNQLKIKGDLNYFRKPSGAEIDFILDKKTAFEVKATATVSYMNDFKKSMETAKLKEGCIISKNFVEGLGNVVFGEFV</sequence>
<evidence type="ECO:0000313" key="3">
    <source>
        <dbReference type="EMBL" id="OGF22955.1"/>
    </source>
</evidence>
<feature type="domain" description="DUF4143" evidence="2">
    <location>
        <begin position="132"/>
        <end position="269"/>
    </location>
</feature>
<dbReference type="PANTHER" id="PTHR33295:SF8">
    <property type="entry name" value="AAA+ ATPASE DOMAIN-CONTAINING PROTEIN"/>
    <property type="match status" value="1"/>
</dbReference>
<feature type="non-terminal residue" evidence="3">
    <location>
        <position position="1"/>
    </location>
</feature>
<accession>A0A1F5S8B7</accession>
<name>A0A1F5S8B7_9BACT</name>
<dbReference type="Proteomes" id="UP000178323">
    <property type="component" value="Unassembled WGS sequence"/>
</dbReference>
<reference evidence="3 4" key="1">
    <citation type="journal article" date="2016" name="Nat. Commun.">
        <title>Thousands of microbial genomes shed light on interconnected biogeochemical processes in an aquifer system.</title>
        <authorList>
            <person name="Anantharaman K."/>
            <person name="Brown C.T."/>
            <person name="Hug L.A."/>
            <person name="Sharon I."/>
            <person name="Castelle C.J."/>
            <person name="Probst A.J."/>
            <person name="Thomas B.C."/>
            <person name="Singh A."/>
            <person name="Wilkins M.J."/>
            <person name="Karaoz U."/>
            <person name="Brodie E.L."/>
            <person name="Williams K.H."/>
            <person name="Hubbard S.S."/>
            <person name="Banfield J.F."/>
        </authorList>
    </citation>
    <scope>NUCLEOTIDE SEQUENCE [LARGE SCALE GENOMIC DNA]</scope>
</reference>
<dbReference type="Pfam" id="PF13173">
    <property type="entry name" value="AAA_14"/>
    <property type="match status" value="1"/>
</dbReference>
<dbReference type="SUPFAM" id="SSF52540">
    <property type="entry name" value="P-loop containing nucleoside triphosphate hydrolases"/>
    <property type="match status" value="1"/>
</dbReference>
<dbReference type="InterPro" id="IPR041682">
    <property type="entry name" value="AAA_14"/>
</dbReference>
<dbReference type="InterPro" id="IPR027417">
    <property type="entry name" value="P-loop_NTPase"/>
</dbReference>
<gene>
    <name evidence="3" type="ORF">A2Y83_05020</name>
</gene>
<evidence type="ECO:0000313" key="4">
    <source>
        <dbReference type="Proteomes" id="UP000178323"/>
    </source>
</evidence>
<dbReference type="AlphaFoldDB" id="A0A1F5S8B7"/>
<comment type="caution">
    <text evidence="3">The sequence shown here is derived from an EMBL/GenBank/DDBJ whole genome shotgun (WGS) entry which is preliminary data.</text>
</comment>
<organism evidence="3 4">
    <name type="scientific">Candidatus Falkowbacteria bacterium RBG_13_39_14</name>
    <dbReference type="NCBI Taxonomy" id="1797985"/>
    <lineage>
        <taxon>Bacteria</taxon>
        <taxon>Candidatus Falkowiibacteriota</taxon>
    </lineage>
</organism>
<dbReference type="PANTHER" id="PTHR33295">
    <property type="entry name" value="ATPASE"/>
    <property type="match status" value="1"/>
</dbReference>
<dbReference type="STRING" id="1797985.A2Y83_05020"/>
<dbReference type="EMBL" id="MFFS01000006">
    <property type="protein sequence ID" value="OGF22955.1"/>
    <property type="molecule type" value="Genomic_DNA"/>
</dbReference>
<evidence type="ECO:0008006" key="5">
    <source>
        <dbReference type="Google" id="ProtNLM"/>
    </source>
</evidence>
<protein>
    <recommendedName>
        <fullName evidence="5">ATPase</fullName>
    </recommendedName>
</protein>
<dbReference type="InterPro" id="IPR025420">
    <property type="entry name" value="DUF4143"/>
</dbReference>
<feature type="domain" description="AAA" evidence="1">
    <location>
        <begin position="3"/>
        <end position="66"/>
    </location>
</feature>
<evidence type="ECO:0000259" key="2">
    <source>
        <dbReference type="Pfam" id="PF13635"/>
    </source>
</evidence>
<proteinExistence type="predicted"/>
<dbReference type="Pfam" id="PF13635">
    <property type="entry name" value="DUF4143"/>
    <property type="match status" value="1"/>
</dbReference>